<dbReference type="EMBL" id="NEVU01000001">
    <property type="protein sequence ID" value="OZI77889.1"/>
    <property type="molecule type" value="Genomic_DNA"/>
</dbReference>
<evidence type="ECO:0000256" key="5">
    <source>
        <dbReference type="ARBA" id="ARBA00022989"/>
    </source>
</evidence>
<dbReference type="OrthoDB" id="6538131at2"/>
<dbReference type="PANTHER" id="PTHR30509">
    <property type="entry name" value="P-HYDROXYBENZOIC ACID EFFLUX PUMP SUBUNIT-RELATED"/>
    <property type="match status" value="1"/>
</dbReference>
<dbReference type="GO" id="GO:0005886">
    <property type="term" value="C:plasma membrane"/>
    <property type="evidence" value="ECO:0007669"/>
    <property type="project" value="UniProtKB-SubCell"/>
</dbReference>
<dbReference type="AlphaFoldDB" id="A0A261VV32"/>
<evidence type="ECO:0000256" key="3">
    <source>
        <dbReference type="ARBA" id="ARBA00022475"/>
    </source>
</evidence>
<keyword evidence="2" id="KW-0813">Transport</keyword>
<dbReference type="Proteomes" id="UP000216429">
    <property type="component" value="Unassembled WGS sequence"/>
</dbReference>
<protein>
    <recommendedName>
        <fullName evidence="10">Fusaric acid resistance protein</fullName>
    </recommendedName>
</protein>
<evidence type="ECO:0000256" key="7">
    <source>
        <dbReference type="SAM" id="Phobius"/>
    </source>
</evidence>
<feature type="transmembrane region" description="Helical" evidence="7">
    <location>
        <begin position="15"/>
        <end position="35"/>
    </location>
</feature>
<comment type="caution">
    <text evidence="8">The sequence shown here is derived from an EMBL/GenBank/DDBJ whole genome shotgun (WGS) entry which is preliminary data.</text>
</comment>
<dbReference type="InterPro" id="IPR006726">
    <property type="entry name" value="PHBA_efflux_AaeB/fusaric-R"/>
</dbReference>
<dbReference type="RefSeq" id="WP_094810861.1">
    <property type="nucleotide sequence ID" value="NZ_NEVU01000001.1"/>
</dbReference>
<evidence type="ECO:0000256" key="1">
    <source>
        <dbReference type="ARBA" id="ARBA00004651"/>
    </source>
</evidence>
<comment type="subcellular location">
    <subcellularLocation>
        <location evidence="1">Cell membrane</location>
        <topology evidence="1">Multi-pass membrane protein</topology>
    </subcellularLocation>
</comment>
<keyword evidence="4 7" id="KW-0812">Transmembrane</keyword>
<feature type="transmembrane region" description="Helical" evidence="7">
    <location>
        <begin position="86"/>
        <end position="107"/>
    </location>
</feature>
<proteinExistence type="predicted"/>
<accession>A0A261VV32</accession>
<gene>
    <name evidence="8" type="ORF">CAL22_05005</name>
</gene>
<sequence length="683" mass="73822">MIAKVLTYRPSVSDAIFSAKNFIAAMLALYVSLCLDLQRPAWAMATAYIIAHPLSGALTSKAIYRVIGTWLGAAVAVLLVPRLVNAPVFMSGTLALWVGLCMYVSMLDRRPRSYVFMLAGYTAAIVGFSSATEPLNVFDTALARCEEITLGILCATLVSHLVLPRHVGGLIAARIEGGLRDSATLLIDSLHGAEGRKRLPQDMQKLAAGVAELRTFFVHLAYEKPQLRGGEGALRVLHDRMSLMLPVIGAISDRVTALTRLAGATRPADIAHLVTLLERWLRPPADGDAAADLQALRAAISRLRARATLTAGPQGAHAWEAILRASLAMRLERLIELRQDAQDLWRHIQRGDAPRRRVARHLPTTELRDHGVALRCGAAAALSIAFCALLWIGMGWPSGIIAVQMASVGSCILAFMDDPVPALKAFVQCTLLSALVVALYLFGVLPMIHHFAPLVMVLAVVLLPLGMMQASMVHFGIALPMIANIILLLNLHNVQTESFDAYLNGAIASVIGFAVPTVIIGFVRAMNPDTSVRRLIAGGWAELSEVARGRLRLTRDLLARRLHDRIALLAPRASATAPAVRARALRTSFEFGAAVNLVELLRQRDELPLATRAAMDDLLAALARLFDARRKRREGPDAQALHCLDAALTQVRHDPPASGQAEMLAALAGLRLAFFDAAPPYRG</sequence>
<feature type="transmembrane region" description="Helical" evidence="7">
    <location>
        <begin position="62"/>
        <end position="80"/>
    </location>
</feature>
<feature type="transmembrane region" description="Helical" evidence="7">
    <location>
        <begin position="423"/>
        <end position="442"/>
    </location>
</feature>
<feature type="transmembrane region" description="Helical" evidence="7">
    <location>
        <begin position="501"/>
        <end position="523"/>
    </location>
</feature>
<dbReference type="GO" id="GO:0022857">
    <property type="term" value="F:transmembrane transporter activity"/>
    <property type="evidence" value="ECO:0007669"/>
    <property type="project" value="InterPro"/>
</dbReference>
<feature type="transmembrane region" description="Helical" evidence="7">
    <location>
        <begin position="448"/>
        <end position="465"/>
    </location>
</feature>
<dbReference type="Pfam" id="PF04632">
    <property type="entry name" value="FUSC"/>
    <property type="match status" value="1"/>
</dbReference>
<feature type="transmembrane region" description="Helical" evidence="7">
    <location>
        <begin position="472"/>
        <end position="489"/>
    </location>
</feature>
<reference evidence="9" key="1">
    <citation type="submission" date="2017-05" db="EMBL/GenBank/DDBJ databases">
        <title>Complete and WGS of Bordetella genogroups.</title>
        <authorList>
            <person name="Spilker T."/>
            <person name="Lipuma J."/>
        </authorList>
    </citation>
    <scope>NUCLEOTIDE SEQUENCE [LARGE SCALE GENOMIC DNA]</scope>
    <source>
        <strain evidence="9">AU6712</strain>
    </source>
</reference>
<evidence type="ECO:0000256" key="4">
    <source>
        <dbReference type="ARBA" id="ARBA00022692"/>
    </source>
</evidence>
<organism evidence="8 9">
    <name type="scientific">Bordetella genomosp. 12</name>
    <dbReference type="NCBI Taxonomy" id="463035"/>
    <lineage>
        <taxon>Bacteria</taxon>
        <taxon>Pseudomonadati</taxon>
        <taxon>Pseudomonadota</taxon>
        <taxon>Betaproteobacteria</taxon>
        <taxon>Burkholderiales</taxon>
        <taxon>Alcaligenaceae</taxon>
        <taxon>Bordetella</taxon>
    </lineage>
</organism>
<keyword evidence="6 7" id="KW-0472">Membrane</keyword>
<dbReference type="PANTHER" id="PTHR30509:SF9">
    <property type="entry name" value="MULTIDRUG RESISTANCE PROTEIN MDTO"/>
    <property type="match status" value="1"/>
</dbReference>
<keyword evidence="3" id="KW-1003">Cell membrane</keyword>
<evidence type="ECO:0000256" key="6">
    <source>
        <dbReference type="ARBA" id="ARBA00023136"/>
    </source>
</evidence>
<name>A0A261VV32_9BORD</name>
<keyword evidence="5 7" id="KW-1133">Transmembrane helix</keyword>
<evidence type="ECO:0000313" key="9">
    <source>
        <dbReference type="Proteomes" id="UP000216429"/>
    </source>
</evidence>
<evidence type="ECO:0000256" key="2">
    <source>
        <dbReference type="ARBA" id="ARBA00022448"/>
    </source>
</evidence>
<evidence type="ECO:0008006" key="10">
    <source>
        <dbReference type="Google" id="ProtNLM"/>
    </source>
</evidence>
<feature type="transmembrane region" description="Helical" evidence="7">
    <location>
        <begin position="372"/>
        <end position="392"/>
    </location>
</feature>
<keyword evidence="9" id="KW-1185">Reference proteome</keyword>
<evidence type="ECO:0000313" key="8">
    <source>
        <dbReference type="EMBL" id="OZI77889.1"/>
    </source>
</evidence>